<feature type="transmembrane region" description="Helical" evidence="2">
    <location>
        <begin position="137"/>
        <end position="161"/>
    </location>
</feature>
<name>A0AAQ4ETS0_AMBAM</name>
<sequence length="235" mass="25557">MTHSGQKTRPRYQQRDDIARSRRTSGKGIQWLGDACNDDDDCHDAFNLLCAQGQCACKPGFVSAQFNCQPAASLGDSCTYHAQCQYKDPHSACDLSGHCSCVDGFTPRQDSVATKKCAATGADDDNGHVVTSYGTGFVTFGIVVLALSLMLAVACILKFVICNWNQQSPPPPPPRKISRKYSYLTVGYTKDGEAQTLLPKARRPPSYSEATNVPQITISDYSSISHPKTVVYTSM</sequence>
<dbReference type="PANTHER" id="PTHR39069">
    <property type="entry name" value="ECDYSONE-INDUCIBLE GENE E1, ISOFORM A"/>
    <property type="match status" value="1"/>
</dbReference>
<proteinExistence type="predicted"/>
<keyword evidence="2" id="KW-1133">Transmembrane helix</keyword>
<dbReference type="EMBL" id="JARKHS020011018">
    <property type="protein sequence ID" value="KAK8778194.1"/>
    <property type="molecule type" value="Genomic_DNA"/>
</dbReference>
<keyword evidence="5" id="KW-1185">Reference proteome</keyword>
<comment type="caution">
    <text evidence="4">The sequence shown here is derived from an EMBL/GenBank/DDBJ whole genome shotgun (WGS) entry which is preliminary data.</text>
</comment>
<dbReference type="PANTHER" id="PTHR39069:SF1">
    <property type="entry name" value="ECDYSONE-INDUCIBLE GENE E1, ISOFORM A"/>
    <property type="match status" value="1"/>
</dbReference>
<keyword evidence="2" id="KW-0472">Membrane</keyword>
<evidence type="ECO:0000256" key="1">
    <source>
        <dbReference type="SAM" id="MobiDB-lite"/>
    </source>
</evidence>
<evidence type="ECO:0000259" key="3">
    <source>
        <dbReference type="Pfam" id="PF01683"/>
    </source>
</evidence>
<evidence type="ECO:0000313" key="4">
    <source>
        <dbReference type="EMBL" id="KAK8778194.1"/>
    </source>
</evidence>
<feature type="region of interest" description="Disordered" evidence="1">
    <location>
        <begin position="1"/>
        <end position="24"/>
    </location>
</feature>
<dbReference type="InterPro" id="IPR006149">
    <property type="entry name" value="EB_dom"/>
</dbReference>
<dbReference type="Pfam" id="PF01683">
    <property type="entry name" value="EB"/>
    <property type="match status" value="1"/>
</dbReference>
<feature type="compositionally biased region" description="Basic residues" evidence="1">
    <location>
        <begin position="1"/>
        <end position="12"/>
    </location>
</feature>
<evidence type="ECO:0000313" key="5">
    <source>
        <dbReference type="Proteomes" id="UP001321473"/>
    </source>
</evidence>
<accession>A0AAQ4ETS0</accession>
<dbReference type="Proteomes" id="UP001321473">
    <property type="component" value="Unassembled WGS sequence"/>
</dbReference>
<dbReference type="AlphaFoldDB" id="A0AAQ4ETS0"/>
<feature type="domain" description="EB" evidence="3">
    <location>
        <begin position="57"/>
        <end position="110"/>
    </location>
</feature>
<reference evidence="4 5" key="1">
    <citation type="journal article" date="2023" name="Arcadia Sci">
        <title>De novo assembly of a long-read Amblyomma americanum tick genome.</title>
        <authorList>
            <person name="Chou S."/>
            <person name="Poskanzer K.E."/>
            <person name="Rollins M."/>
            <person name="Thuy-Boun P.S."/>
        </authorList>
    </citation>
    <scope>NUCLEOTIDE SEQUENCE [LARGE SCALE GENOMIC DNA]</scope>
    <source>
        <strain evidence="4">F_SG_1</strain>
        <tissue evidence="4">Salivary glands</tissue>
    </source>
</reference>
<keyword evidence="2" id="KW-0812">Transmembrane</keyword>
<protein>
    <recommendedName>
        <fullName evidence="3">EB domain-containing protein</fullName>
    </recommendedName>
</protein>
<evidence type="ECO:0000256" key="2">
    <source>
        <dbReference type="SAM" id="Phobius"/>
    </source>
</evidence>
<organism evidence="4 5">
    <name type="scientific">Amblyomma americanum</name>
    <name type="common">Lone star tick</name>
    <dbReference type="NCBI Taxonomy" id="6943"/>
    <lineage>
        <taxon>Eukaryota</taxon>
        <taxon>Metazoa</taxon>
        <taxon>Ecdysozoa</taxon>
        <taxon>Arthropoda</taxon>
        <taxon>Chelicerata</taxon>
        <taxon>Arachnida</taxon>
        <taxon>Acari</taxon>
        <taxon>Parasitiformes</taxon>
        <taxon>Ixodida</taxon>
        <taxon>Ixodoidea</taxon>
        <taxon>Ixodidae</taxon>
        <taxon>Amblyomminae</taxon>
        <taxon>Amblyomma</taxon>
    </lineage>
</organism>
<gene>
    <name evidence="4" type="ORF">V5799_020467</name>
</gene>